<proteinExistence type="predicted"/>
<keyword evidence="3" id="KW-1185">Reference proteome</keyword>
<dbReference type="GO" id="GO:0006508">
    <property type="term" value="P:proteolysis"/>
    <property type="evidence" value="ECO:0007669"/>
    <property type="project" value="InterPro"/>
</dbReference>
<evidence type="ECO:0000259" key="1">
    <source>
        <dbReference type="Pfam" id="PF04389"/>
    </source>
</evidence>
<accession>A0A7W9SV92</accession>
<dbReference type="Gene3D" id="3.40.630.10">
    <property type="entry name" value="Zn peptidases"/>
    <property type="match status" value="1"/>
</dbReference>
<dbReference type="InterPro" id="IPR007484">
    <property type="entry name" value="Peptidase_M28"/>
</dbReference>
<dbReference type="EMBL" id="JACHGW010000007">
    <property type="protein sequence ID" value="MBB6053471.1"/>
    <property type="molecule type" value="Genomic_DNA"/>
</dbReference>
<evidence type="ECO:0000313" key="3">
    <source>
        <dbReference type="Proteomes" id="UP000520814"/>
    </source>
</evidence>
<evidence type="ECO:0000313" key="2">
    <source>
        <dbReference type="EMBL" id="MBB6053471.1"/>
    </source>
</evidence>
<protein>
    <recommendedName>
        <fullName evidence="1">Peptidase M28 domain-containing protein</fullName>
    </recommendedName>
</protein>
<dbReference type="SUPFAM" id="SSF53187">
    <property type="entry name" value="Zn-dependent exopeptidases"/>
    <property type="match status" value="1"/>
</dbReference>
<organism evidence="2 3">
    <name type="scientific">Armatimonas rosea</name>
    <dbReference type="NCBI Taxonomy" id="685828"/>
    <lineage>
        <taxon>Bacteria</taxon>
        <taxon>Bacillati</taxon>
        <taxon>Armatimonadota</taxon>
        <taxon>Armatimonadia</taxon>
        <taxon>Armatimonadales</taxon>
        <taxon>Armatimonadaceae</taxon>
        <taxon>Armatimonas</taxon>
    </lineage>
</organism>
<name>A0A7W9SV92_ARMRO</name>
<gene>
    <name evidence="2" type="ORF">HNQ39_005306</name>
</gene>
<dbReference type="RefSeq" id="WP_184203563.1">
    <property type="nucleotide sequence ID" value="NZ_JACHGW010000007.1"/>
</dbReference>
<dbReference type="GO" id="GO:0008235">
    <property type="term" value="F:metalloexopeptidase activity"/>
    <property type="evidence" value="ECO:0007669"/>
    <property type="project" value="InterPro"/>
</dbReference>
<dbReference type="Pfam" id="PF04389">
    <property type="entry name" value="Peptidase_M28"/>
    <property type="match status" value="1"/>
</dbReference>
<dbReference type="AlphaFoldDB" id="A0A7W9SV92"/>
<dbReference type="Proteomes" id="UP000520814">
    <property type="component" value="Unassembled WGS sequence"/>
</dbReference>
<dbReference type="InterPro" id="IPR045175">
    <property type="entry name" value="M28_fam"/>
</dbReference>
<dbReference type="PANTHER" id="PTHR12147:SF26">
    <property type="entry name" value="PEPTIDASE M28 DOMAIN-CONTAINING PROTEIN"/>
    <property type="match status" value="1"/>
</dbReference>
<comment type="caution">
    <text evidence="2">The sequence shown here is derived from an EMBL/GenBank/DDBJ whole genome shotgun (WGS) entry which is preliminary data.</text>
</comment>
<dbReference type="Gene3D" id="3.50.30.30">
    <property type="match status" value="1"/>
</dbReference>
<dbReference type="PANTHER" id="PTHR12147">
    <property type="entry name" value="METALLOPEPTIDASE M28 FAMILY MEMBER"/>
    <property type="match status" value="1"/>
</dbReference>
<sequence length="478" mass="51478">MLFLLAPALALVQPAAKPVDLHTARLVGEKAITQELLRDYLTFIASDALQGRDTPSPGLDAAAQFLAFNLKRFGVKPGGDNGTYFQKIPMVKNGFDEAKSSVVVGDKTLRYGESFAIDRGNGSASGTLVFVEKELGTTDVKGKVVWLGVEAESSVNDALEAGAVAVLKTITSQNWSRRAQFMSRRGGGGWRMERTPTPDPATAPPVLSVSPDASAALQAGVGKEITVSALAKLDRIFTQNVVGIVEGADPKLKSEYVAIGAHYDHVGVGTGPGDVIFNGADDDGSGTTAVLAIADAASKARPKRSLIFVWHAGEEKGLWGSSYFTDTPTVPIGQITAQLNIDMIGRSRPEGDTKPANKTLSGPNAIYVIGTTMMSTELGSIIHSTNAQYLKLTYDPQYDSPNDPNRFFFRSDHYNYARKGIPICFWFDGVHEDYHQVGDEVSKIDFAKMEKIARTVFLTAVNVANLPQRPKVDKPLNR</sequence>
<feature type="domain" description="Peptidase M28" evidence="1">
    <location>
        <begin position="240"/>
        <end position="457"/>
    </location>
</feature>
<reference evidence="2 3" key="1">
    <citation type="submission" date="2020-08" db="EMBL/GenBank/DDBJ databases">
        <title>Genomic Encyclopedia of Type Strains, Phase IV (KMG-IV): sequencing the most valuable type-strain genomes for metagenomic binning, comparative biology and taxonomic classification.</title>
        <authorList>
            <person name="Goeker M."/>
        </authorList>
    </citation>
    <scope>NUCLEOTIDE SEQUENCE [LARGE SCALE GENOMIC DNA]</scope>
    <source>
        <strain evidence="2 3">DSM 23562</strain>
    </source>
</reference>